<keyword evidence="6 16" id="KW-0808">Transferase</keyword>
<dbReference type="GO" id="GO:0016740">
    <property type="term" value="F:transferase activity"/>
    <property type="evidence" value="ECO:0007669"/>
    <property type="project" value="UniProtKB-KW"/>
</dbReference>
<feature type="transmembrane region" description="Helical" evidence="14">
    <location>
        <begin position="12"/>
        <end position="34"/>
    </location>
</feature>
<dbReference type="PANTHER" id="PTHR45528:SF1">
    <property type="entry name" value="SENSOR HISTIDINE KINASE CPXA"/>
    <property type="match status" value="1"/>
</dbReference>
<comment type="subcellular location">
    <subcellularLocation>
        <location evidence="2">Cell membrane</location>
        <topology evidence="2">Multi-pass membrane protein</topology>
    </subcellularLocation>
</comment>
<dbReference type="PRINTS" id="PR00344">
    <property type="entry name" value="BCTRLSENSOR"/>
</dbReference>
<dbReference type="CDD" id="cd00082">
    <property type="entry name" value="HisKA"/>
    <property type="match status" value="1"/>
</dbReference>
<dbReference type="InterPro" id="IPR050398">
    <property type="entry name" value="HssS/ArlS-like"/>
</dbReference>
<dbReference type="RefSeq" id="WP_230099245.1">
    <property type="nucleotide sequence ID" value="NZ_CAKKNT010000028.1"/>
</dbReference>
<evidence type="ECO:0000259" key="15">
    <source>
        <dbReference type="PROSITE" id="PS50109"/>
    </source>
</evidence>
<evidence type="ECO:0000313" key="16">
    <source>
        <dbReference type="EMBL" id="CAH0419201.1"/>
    </source>
</evidence>
<evidence type="ECO:0000256" key="13">
    <source>
        <dbReference type="ARBA" id="ARBA00023136"/>
    </source>
</evidence>
<dbReference type="Gene3D" id="3.30.565.10">
    <property type="entry name" value="Histidine kinase-like ATPase, C-terminal domain"/>
    <property type="match status" value="1"/>
</dbReference>
<gene>
    <name evidence="16" type="primary">sasA_2</name>
    <name evidence="16" type="ORF">WGH24286_01648</name>
</gene>
<dbReference type="Gene3D" id="1.10.287.130">
    <property type="match status" value="1"/>
</dbReference>
<name>A0ABM8ZDD8_9LACO</name>
<dbReference type="CDD" id="cd00075">
    <property type="entry name" value="HATPase"/>
    <property type="match status" value="1"/>
</dbReference>
<evidence type="ECO:0000256" key="7">
    <source>
        <dbReference type="ARBA" id="ARBA00022692"/>
    </source>
</evidence>
<dbReference type="Proteomes" id="UP000789719">
    <property type="component" value="Unassembled WGS sequence"/>
</dbReference>
<accession>A0ABM8ZDD8</accession>
<dbReference type="Pfam" id="PF00512">
    <property type="entry name" value="HisKA"/>
    <property type="match status" value="1"/>
</dbReference>
<feature type="transmembrane region" description="Helical" evidence="14">
    <location>
        <begin position="67"/>
        <end position="88"/>
    </location>
</feature>
<dbReference type="Pfam" id="PF02518">
    <property type="entry name" value="HATPase_c"/>
    <property type="match status" value="1"/>
</dbReference>
<feature type="domain" description="Histidine kinase" evidence="15">
    <location>
        <begin position="157"/>
        <end position="375"/>
    </location>
</feature>
<evidence type="ECO:0000256" key="5">
    <source>
        <dbReference type="ARBA" id="ARBA00022553"/>
    </source>
</evidence>
<keyword evidence="17" id="KW-1185">Reference proteome</keyword>
<dbReference type="InterPro" id="IPR003661">
    <property type="entry name" value="HisK_dim/P_dom"/>
</dbReference>
<dbReference type="EC" id="2.7.13.3" evidence="3"/>
<evidence type="ECO:0000256" key="11">
    <source>
        <dbReference type="ARBA" id="ARBA00022989"/>
    </source>
</evidence>
<keyword evidence="5" id="KW-0597">Phosphoprotein</keyword>
<dbReference type="InterPro" id="IPR003594">
    <property type="entry name" value="HATPase_dom"/>
</dbReference>
<keyword evidence="4" id="KW-1003">Cell membrane</keyword>
<evidence type="ECO:0000256" key="2">
    <source>
        <dbReference type="ARBA" id="ARBA00004651"/>
    </source>
</evidence>
<evidence type="ECO:0000256" key="14">
    <source>
        <dbReference type="SAM" id="Phobius"/>
    </source>
</evidence>
<proteinExistence type="predicted"/>
<dbReference type="PANTHER" id="PTHR45528">
    <property type="entry name" value="SENSOR HISTIDINE KINASE CPXA"/>
    <property type="match status" value="1"/>
</dbReference>
<dbReference type="SUPFAM" id="SSF47384">
    <property type="entry name" value="Homodimeric domain of signal transducing histidine kinase"/>
    <property type="match status" value="1"/>
</dbReference>
<dbReference type="InterPro" id="IPR036097">
    <property type="entry name" value="HisK_dim/P_sf"/>
</dbReference>
<dbReference type="EMBL" id="CAKKNT010000028">
    <property type="protein sequence ID" value="CAH0419201.1"/>
    <property type="molecule type" value="Genomic_DNA"/>
</dbReference>
<evidence type="ECO:0000256" key="4">
    <source>
        <dbReference type="ARBA" id="ARBA00022475"/>
    </source>
</evidence>
<evidence type="ECO:0000256" key="12">
    <source>
        <dbReference type="ARBA" id="ARBA00023012"/>
    </source>
</evidence>
<dbReference type="SUPFAM" id="SSF55874">
    <property type="entry name" value="ATPase domain of HSP90 chaperone/DNA topoisomerase II/histidine kinase"/>
    <property type="match status" value="1"/>
</dbReference>
<keyword evidence="13 14" id="KW-0472">Membrane</keyword>
<comment type="catalytic activity">
    <reaction evidence="1">
        <text>ATP + protein L-histidine = ADP + protein N-phospho-L-histidine.</text>
        <dbReference type="EC" id="2.7.13.3"/>
    </reaction>
</comment>
<dbReference type="SMART" id="SM00387">
    <property type="entry name" value="HATPase_c"/>
    <property type="match status" value="1"/>
</dbReference>
<keyword evidence="12" id="KW-0902">Two-component regulatory system</keyword>
<protein>
    <recommendedName>
        <fullName evidence="3">histidine kinase</fullName>
        <ecNumber evidence="3">2.7.13.3</ecNumber>
    </recommendedName>
</protein>
<evidence type="ECO:0000256" key="1">
    <source>
        <dbReference type="ARBA" id="ARBA00000085"/>
    </source>
</evidence>
<keyword evidence="11 14" id="KW-1133">Transmembrane helix</keyword>
<evidence type="ECO:0000313" key="17">
    <source>
        <dbReference type="Proteomes" id="UP000789719"/>
    </source>
</evidence>
<evidence type="ECO:0000256" key="3">
    <source>
        <dbReference type="ARBA" id="ARBA00012438"/>
    </source>
</evidence>
<comment type="caution">
    <text evidence="16">The sequence shown here is derived from an EMBL/GenBank/DDBJ whole genome shotgun (WGS) entry which is preliminary data.</text>
</comment>
<evidence type="ECO:0000256" key="8">
    <source>
        <dbReference type="ARBA" id="ARBA00022741"/>
    </source>
</evidence>
<evidence type="ECO:0000256" key="9">
    <source>
        <dbReference type="ARBA" id="ARBA00022777"/>
    </source>
</evidence>
<dbReference type="PROSITE" id="PS50109">
    <property type="entry name" value="HIS_KIN"/>
    <property type="match status" value="1"/>
</dbReference>
<organism evidence="16 17">
    <name type="scientific">Periweissella ghanensis</name>
    <dbReference type="NCBI Taxonomy" id="467997"/>
    <lineage>
        <taxon>Bacteria</taxon>
        <taxon>Bacillati</taxon>
        <taxon>Bacillota</taxon>
        <taxon>Bacilli</taxon>
        <taxon>Lactobacillales</taxon>
        <taxon>Lactobacillaceae</taxon>
        <taxon>Periweissella</taxon>
    </lineage>
</organism>
<keyword evidence="8" id="KW-0547">Nucleotide-binding</keyword>
<dbReference type="InterPro" id="IPR005467">
    <property type="entry name" value="His_kinase_dom"/>
</dbReference>
<evidence type="ECO:0000256" key="10">
    <source>
        <dbReference type="ARBA" id="ARBA00022840"/>
    </source>
</evidence>
<sequence length="394" mass="45003">MMKLSGRERWLLFWEAIITIGILLLLDWSALTIIDQVVHTNESFQVGIFEIKSGLSFGPEDLRIWSYQWVGILIIGGVNLWVLIWRLVRRYRSFQMAHILSELHYIAAGHFKHHISYKLNNNLQKIIDSVNAMVDAQIRAREDELAIERSKDEMITNISHDLRTPLTSIIGYLGLVENEYEKLTPALIQKYTHTAYSKATQMKSLVEELFEFAQMQQLDLRLNFEKINLSEMLEQLAASFELEAQHKNLTLTTESWPDDIIVDADPDKMARLFMNLIQNALKYGTNATFIKLTSRLERNYVEVRVINDGEKIPAEAVEHLFDRFYRVEGSRSTKTGGTGLGLAIALGVVEGHNGSIYATSDDNTTEFVIQVPIIQRSMGKLNENETHTQSTPSA</sequence>
<keyword evidence="9" id="KW-0418">Kinase</keyword>
<dbReference type="InterPro" id="IPR004358">
    <property type="entry name" value="Sig_transdc_His_kin-like_C"/>
</dbReference>
<keyword evidence="10" id="KW-0067">ATP-binding</keyword>
<keyword evidence="7 14" id="KW-0812">Transmembrane</keyword>
<evidence type="ECO:0000256" key="6">
    <source>
        <dbReference type="ARBA" id="ARBA00022679"/>
    </source>
</evidence>
<dbReference type="InterPro" id="IPR036890">
    <property type="entry name" value="HATPase_C_sf"/>
</dbReference>
<dbReference type="SMART" id="SM00388">
    <property type="entry name" value="HisKA"/>
    <property type="match status" value="1"/>
</dbReference>
<reference evidence="16 17" key="1">
    <citation type="submission" date="2021-11" db="EMBL/GenBank/DDBJ databases">
        <authorList>
            <person name="Depoorter E."/>
        </authorList>
    </citation>
    <scope>NUCLEOTIDE SEQUENCE [LARGE SCALE GENOMIC DNA]</scope>
    <source>
        <strain evidence="16 17">LMG 24286</strain>
    </source>
</reference>